<feature type="non-terminal residue" evidence="1">
    <location>
        <position position="135"/>
    </location>
</feature>
<accession>A0A382AKJ9</accession>
<dbReference type="AlphaFoldDB" id="A0A382AKJ9"/>
<organism evidence="1">
    <name type="scientific">marine metagenome</name>
    <dbReference type="NCBI Taxonomy" id="408172"/>
    <lineage>
        <taxon>unclassified sequences</taxon>
        <taxon>metagenomes</taxon>
        <taxon>ecological metagenomes</taxon>
    </lineage>
</organism>
<protein>
    <submittedName>
        <fullName evidence="1">Uncharacterized protein</fullName>
    </submittedName>
</protein>
<proteinExistence type="predicted"/>
<dbReference type="EMBL" id="UINC01025664">
    <property type="protein sequence ID" value="SVB01652.1"/>
    <property type="molecule type" value="Genomic_DNA"/>
</dbReference>
<reference evidence="1" key="1">
    <citation type="submission" date="2018-05" db="EMBL/GenBank/DDBJ databases">
        <authorList>
            <person name="Lanie J.A."/>
            <person name="Ng W.-L."/>
            <person name="Kazmierczak K.M."/>
            <person name="Andrzejewski T.M."/>
            <person name="Davidsen T.M."/>
            <person name="Wayne K.J."/>
            <person name="Tettelin H."/>
            <person name="Glass J.I."/>
            <person name="Rusch D."/>
            <person name="Podicherti R."/>
            <person name="Tsui H.-C.T."/>
            <person name="Winkler M.E."/>
        </authorList>
    </citation>
    <scope>NUCLEOTIDE SEQUENCE</scope>
</reference>
<evidence type="ECO:0000313" key="1">
    <source>
        <dbReference type="EMBL" id="SVB01652.1"/>
    </source>
</evidence>
<sequence>MELKHGLHLAYCTNIHRGEDWAQTFESLKTHTLGVRDCVAPGKAYAIGLRLSDLASRELSVPAVLGDFQQWLVDENCYVFTINGFPYGNFHGSRVKEQVYVPDWTSSDRLEYTNRLFDLIVALVPEGVEGSVSTL</sequence>
<name>A0A382AKJ9_9ZZZZ</name>
<gene>
    <name evidence="1" type="ORF">METZ01_LOCUS154506</name>
</gene>